<name>A0ABP0LU50_9DINO</name>
<keyword evidence="3" id="KW-1185">Reference proteome</keyword>
<evidence type="ECO:0000313" key="2">
    <source>
        <dbReference type="EMBL" id="CAK9041514.1"/>
    </source>
</evidence>
<organism evidence="2 3">
    <name type="scientific">Durusdinium trenchii</name>
    <dbReference type="NCBI Taxonomy" id="1381693"/>
    <lineage>
        <taxon>Eukaryota</taxon>
        <taxon>Sar</taxon>
        <taxon>Alveolata</taxon>
        <taxon>Dinophyceae</taxon>
        <taxon>Suessiales</taxon>
        <taxon>Symbiodiniaceae</taxon>
        <taxon>Durusdinium</taxon>
    </lineage>
</organism>
<keyword evidence="1" id="KW-0175">Coiled coil</keyword>
<accession>A0ABP0LU50</accession>
<comment type="caution">
    <text evidence="2">The sequence shown here is derived from an EMBL/GenBank/DDBJ whole genome shotgun (WGS) entry which is preliminary data.</text>
</comment>
<reference evidence="2 3" key="1">
    <citation type="submission" date="2024-02" db="EMBL/GenBank/DDBJ databases">
        <authorList>
            <person name="Chen Y."/>
            <person name="Shah S."/>
            <person name="Dougan E. K."/>
            <person name="Thang M."/>
            <person name="Chan C."/>
        </authorList>
    </citation>
    <scope>NUCLEOTIDE SEQUENCE [LARGE SCALE GENOMIC DNA]</scope>
</reference>
<proteinExistence type="predicted"/>
<gene>
    <name evidence="2" type="ORF">CCMP2556_LOCUS22243</name>
</gene>
<feature type="coiled-coil region" evidence="1">
    <location>
        <begin position="320"/>
        <end position="368"/>
    </location>
</feature>
<feature type="coiled-coil region" evidence="1">
    <location>
        <begin position="227"/>
        <end position="261"/>
    </location>
</feature>
<evidence type="ECO:0000313" key="3">
    <source>
        <dbReference type="Proteomes" id="UP001642484"/>
    </source>
</evidence>
<evidence type="ECO:0000256" key="1">
    <source>
        <dbReference type="SAM" id="Coils"/>
    </source>
</evidence>
<protein>
    <submittedName>
        <fullName evidence="2">Uncharacterized protein</fullName>
    </submittedName>
</protein>
<sequence length="411" mass="47616">MGVGWEEDKRCVTYGLEPFVFDPGPQTSQEELARDAEKRVRSDKRFREVLSKEKAAITAVLQGCLEKVNGQLERGEEVCQKAHFPLLNPRDFEDMESFARHDHFTVDLRIDKVDESLQKLVSSLLGIVWTNIQVENETKAKSLERFSQALQERMETLEYHLNDRSRQLSNCRYAYFLEITHLRNQLYIKNQSDDENFEPVEAYFFDPTEYLEEELRQQLNDKITLSVKVYKEKLNAKCREVADLELQLETLQALNAQRNDDNLENYLQIACNKHGAKNVVETLAQLAEKEMHQWAQNVRGGKTPQANAEGLEGSFSPARLEQMRQAMMQAAQEAEEERALRRQAEEALREAQKELEELTRALEEQKLNDAGSNCSLRRSAAKVQSYNCCRLALQTCRLQFIFERHGFSLLV</sequence>
<dbReference type="Proteomes" id="UP001642484">
    <property type="component" value="Unassembled WGS sequence"/>
</dbReference>
<dbReference type="EMBL" id="CAXAMN010013669">
    <property type="protein sequence ID" value="CAK9041514.1"/>
    <property type="molecule type" value="Genomic_DNA"/>
</dbReference>